<feature type="domain" description="RRM" evidence="5">
    <location>
        <begin position="1"/>
        <end position="66"/>
    </location>
</feature>
<dbReference type="Proteomes" id="UP000015102">
    <property type="component" value="Unassembled WGS sequence"/>
</dbReference>
<sequence>ISSDLIQCGLTVASIRLIRKRKTGASRGFAFVEFNSIQEAKSWMDYKQGVLLLHDQNRAVMHYSHAKEPLTSKERTLTDWYCAKVRFFL</sequence>
<dbReference type="Pfam" id="PF00076">
    <property type="entry name" value="RRM_1"/>
    <property type="match status" value="1"/>
</dbReference>
<keyword evidence="7" id="KW-1185">Reference proteome</keyword>
<dbReference type="EMBL" id="CAQQ02152214">
    <property type="status" value="NOT_ANNOTATED_CDS"/>
    <property type="molecule type" value="Genomic_DNA"/>
</dbReference>
<evidence type="ECO:0000256" key="4">
    <source>
        <dbReference type="PROSITE-ProRule" id="PRU00176"/>
    </source>
</evidence>
<keyword evidence="3" id="KW-0539">Nucleus</keyword>
<evidence type="ECO:0000313" key="6">
    <source>
        <dbReference type="EnsemblMetazoa" id="MESCA001413-PA"/>
    </source>
</evidence>
<dbReference type="PROSITE" id="PS50102">
    <property type="entry name" value="RRM"/>
    <property type="match status" value="1"/>
</dbReference>
<dbReference type="GO" id="GO:0005634">
    <property type="term" value="C:nucleus"/>
    <property type="evidence" value="ECO:0007669"/>
    <property type="project" value="UniProtKB-SubCell"/>
</dbReference>
<protein>
    <recommendedName>
        <fullName evidence="5">RRM domain-containing protein</fullName>
    </recommendedName>
</protein>
<dbReference type="STRING" id="36166.T1GDM4"/>
<dbReference type="PANTHER" id="PTHR13948">
    <property type="entry name" value="RNA-BINDING PROTEIN"/>
    <property type="match status" value="1"/>
</dbReference>
<name>T1GDM4_MEGSC</name>
<dbReference type="InterPro" id="IPR000504">
    <property type="entry name" value="RRM_dom"/>
</dbReference>
<evidence type="ECO:0000256" key="3">
    <source>
        <dbReference type="ARBA" id="ARBA00023242"/>
    </source>
</evidence>
<dbReference type="Gene3D" id="3.30.70.330">
    <property type="match status" value="1"/>
</dbReference>
<evidence type="ECO:0000256" key="1">
    <source>
        <dbReference type="ARBA" id="ARBA00004123"/>
    </source>
</evidence>
<evidence type="ECO:0000313" key="7">
    <source>
        <dbReference type="Proteomes" id="UP000015102"/>
    </source>
</evidence>
<accession>T1GDM4</accession>
<dbReference type="InterPro" id="IPR035979">
    <property type="entry name" value="RBD_domain_sf"/>
</dbReference>
<dbReference type="HOGENOM" id="CLU_2461112_0_0_1"/>
<organism evidence="6 7">
    <name type="scientific">Megaselia scalaris</name>
    <name type="common">Humpbacked fly</name>
    <name type="synonym">Phora scalaris</name>
    <dbReference type="NCBI Taxonomy" id="36166"/>
    <lineage>
        <taxon>Eukaryota</taxon>
        <taxon>Metazoa</taxon>
        <taxon>Ecdysozoa</taxon>
        <taxon>Arthropoda</taxon>
        <taxon>Hexapoda</taxon>
        <taxon>Insecta</taxon>
        <taxon>Pterygota</taxon>
        <taxon>Neoptera</taxon>
        <taxon>Endopterygota</taxon>
        <taxon>Diptera</taxon>
        <taxon>Brachycera</taxon>
        <taxon>Muscomorpha</taxon>
        <taxon>Platypezoidea</taxon>
        <taxon>Phoridae</taxon>
        <taxon>Megaseliini</taxon>
        <taxon>Megaselia</taxon>
    </lineage>
</organism>
<dbReference type="SUPFAM" id="SSF54928">
    <property type="entry name" value="RNA-binding domain, RBD"/>
    <property type="match status" value="1"/>
</dbReference>
<dbReference type="GO" id="GO:0000398">
    <property type="term" value="P:mRNA splicing, via spliceosome"/>
    <property type="evidence" value="ECO:0007669"/>
    <property type="project" value="TreeGrafter"/>
</dbReference>
<reference evidence="7" key="1">
    <citation type="submission" date="2013-02" db="EMBL/GenBank/DDBJ databases">
        <authorList>
            <person name="Hughes D."/>
        </authorList>
    </citation>
    <scope>NUCLEOTIDE SEQUENCE</scope>
    <source>
        <strain>Durham</strain>
        <strain evidence="7">NC isolate 2 -- Noor lab</strain>
    </source>
</reference>
<proteinExistence type="predicted"/>
<dbReference type="AlphaFoldDB" id="T1GDM4"/>
<dbReference type="EnsemblMetazoa" id="MESCA001413-RA">
    <property type="protein sequence ID" value="MESCA001413-PA"/>
    <property type="gene ID" value="MESCA001413"/>
</dbReference>
<evidence type="ECO:0000259" key="5">
    <source>
        <dbReference type="PROSITE" id="PS50102"/>
    </source>
</evidence>
<reference evidence="6" key="2">
    <citation type="submission" date="2015-06" db="UniProtKB">
        <authorList>
            <consortium name="EnsemblMetazoa"/>
        </authorList>
    </citation>
    <scope>IDENTIFICATION</scope>
</reference>
<dbReference type="PANTHER" id="PTHR13948:SF3">
    <property type="entry name" value="FI21118P1"/>
    <property type="match status" value="1"/>
</dbReference>
<evidence type="ECO:0000256" key="2">
    <source>
        <dbReference type="ARBA" id="ARBA00022884"/>
    </source>
</evidence>
<keyword evidence="2 4" id="KW-0694">RNA-binding</keyword>
<dbReference type="InterPro" id="IPR012677">
    <property type="entry name" value="Nucleotide-bd_a/b_plait_sf"/>
</dbReference>
<comment type="subcellular location">
    <subcellularLocation>
        <location evidence="1">Nucleus</location>
    </subcellularLocation>
</comment>
<dbReference type="GO" id="GO:0003723">
    <property type="term" value="F:RNA binding"/>
    <property type="evidence" value="ECO:0007669"/>
    <property type="project" value="UniProtKB-UniRule"/>
</dbReference>